<organism evidence="1 2">
    <name type="scientific">Micromonospora endolithica</name>
    <dbReference type="NCBI Taxonomy" id="230091"/>
    <lineage>
        <taxon>Bacteria</taxon>
        <taxon>Bacillati</taxon>
        <taxon>Actinomycetota</taxon>
        <taxon>Actinomycetes</taxon>
        <taxon>Micromonosporales</taxon>
        <taxon>Micromonosporaceae</taxon>
        <taxon>Micromonospora</taxon>
    </lineage>
</organism>
<sequence>MMKIDDGVEPLVRSALDAAVNRDAGRFEDALAAFSDRAQLQAGVELAAAVAAFVLFEIHDGVPSAADAEALAQDIADQESWIGLRQGETASFLAALTERRPLSAALGREGAVVLPFIVAANLLATSASPESGEWWFNYLDKVEAAIEAAG</sequence>
<proteinExistence type="predicted"/>
<dbReference type="Proteomes" id="UP000281726">
    <property type="component" value="Unassembled WGS sequence"/>
</dbReference>
<gene>
    <name evidence="1" type="ORF">D7223_02930</name>
</gene>
<protein>
    <submittedName>
        <fullName evidence="1">Uncharacterized protein</fullName>
    </submittedName>
</protein>
<reference evidence="1 2" key="1">
    <citation type="journal article" date="2004" name="Syst. Appl. Microbiol.">
        <title>Cryptoendolithic actinomycetes from antarctic sandstone rock samples: Micromonospora endolithica sp. nov. and two isolates related to Micromonospora coerulea Jensen 1932.</title>
        <authorList>
            <person name="Hirsch P."/>
            <person name="Mevs U."/>
            <person name="Kroppenstedt R.M."/>
            <person name="Schumann P."/>
            <person name="Stackebrandt E."/>
        </authorList>
    </citation>
    <scope>NUCLEOTIDE SEQUENCE [LARGE SCALE GENOMIC DNA]</scope>
    <source>
        <strain evidence="1 2">JCM 12677</strain>
    </source>
</reference>
<name>A0A3A9ZR54_9ACTN</name>
<accession>A0A3A9ZR54</accession>
<dbReference type="AlphaFoldDB" id="A0A3A9ZR54"/>
<comment type="caution">
    <text evidence="1">The sequence shown here is derived from an EMBL/GenBank/DDBJ whole genome shotgun (WGS) entry which is preliminary data.</text>
</comment>
<dbReference type="EMBL" id="RBAK01000001">
    <property type="protein sequence ID" value="RKN50732.1"/>
    <property type="molecule type" value="Genomic_DNA"/>
</dbReference>
<evidence type="ECO:0000313" key="2">
    <source>
        <dbReference type="Proteomes" id="UP000281726"/>
    </source>
</evidence>
<evidence type="ECO:0000313" key="1">
    <source>
        <dbReference type="EMBL" id="RKN50732.1"/>
    </source>
</evidence>
<keyword evidence="2" id="KW-1185">Reference proteome</keyword>